<sequence>MRSGFHHRPRGFSQPVDAPLETRRRRRPSRAPHGLATRVHGHGQEPGRVCGDAPLKRF</sequence>
<organism evidence="2 3">
    <name type="scientific">Ectocarpus siliculosus</name>
    <name type="common">Brown alga</name>
    <name type="synonym">Conferva siliculosa</name>
    <dbReference type="NCBI Taxonomy" id="2880"/>
    <lineage>
        <taxon>Eukaryota</taxon>
        <taxon>Sar</taxon>
        <taxon>Stramenopiles</taxon>
        <taxon>Ochrophyta</taxon>
        <taxon>PX clade</taxon>
        <taxon>Phaeophyceae</taxon>
        <taxon>Ectocarpales</taxon>
        <taxon>Ectocarpaceae</taxon>
        <taxon>Ectocarpus</taxon>
    </lineage>
</organism>
<evidence type="ECO:0000313" key="3">
    <source>
        <dbReference type="Proteomes" id="UP000002630"/>
    </source>
</evidence>
<protein>
    <submittedName>
        <fullName evidence="2">Uncharacterized protein</fullName>
    </submittedName>
</protein>
<dbReference type="EMBL" id="FN649729">
    <property type="protein sequence ID" value="CBJ30251.1"/>
    <property type="molecule type" value="Genomic_DNA"/>
</dbReference>
<dbReference type="Proteomes" id="UP000002630">
    <property type="component" value="Linkage Group LG04"/>
</dbReference>
<name>D7FNY2_ECTSI</name>
<accession>D7FNY2</accession>
<dbReference type="InParanoid" id="D7FNY2"/>
<dbReference type="AlphaFoldDB" id="D7FNY2"/>
<dbReference type="EMBL" id="FN648312">
    <property type="protein sequence ID" value="CBJ30251.1"/>
    <property type="molecule type" value="Genomic_DNA"/>
</dbReference>
<evidence type="ECO:0000256" key="1">
    <source>
        <dbReference type="SAM" id="MobiDB-lite"/>
    </source>
</evidence>
<keyword evidence="3" id="KW-1185">Reference proteome</keyword>
<feature type="compositionally biased region" description="Basic residues" evidence="1">
    <location>
        <begin position="1"/>
        <end position="10"/>
    </location>
</feature>
<evidence type="ECO:0000313" key="2">
    <source>
        <dbReference type="EMBL" id="CBJ30251.1"/>
    </source>
</evidence>
<feature type="region of interest" description="Disordered" evidence="1">
    <location>
        <begin position="1"/>
        <end position="58"/>
    </location>
</feature>
<proteinExistence type="predicted"/>
<gene>
    <name evidence="2" type="ORF">Esi_0183_0036</name>
</gene>
<reference evidence="2 3" key="1">
    <citation type="journal article" date="2010" name="Nature">
        <title>The Ectocarpus genome and the independent evolution of multicellularity in brown algae.</title>
        <authorList>
            <person name="Cock J.M."/>
            <person name="Sterck L."/>
            <person name="Rouze P."/>
            <person name="Scornet D."/>
            <person name="Allen A.E."/>
            <person name="Amoutzias G."/>
            <person name="Anthouard V."/>
            <person name="Artiguenave F."/>
            <person name="Aury J.M."/>
            <person name="Badger J.H."/>
            <person name="Beszteri B."/>
            <person name="Billiau K."/>
            <person name="Bonnet E."/>
            <person name="Bothwell J.H."/>
            <person name="Bowler C."/>
            <person name="Boyen C."/>
            <person name="Brownlee C."/>
            <person name="Carrano C.J."/>
            <person name="Charrier B."/>
            <person name="Cho G.Y."/>
            <person name="Coelho S.M."/>
            <person name="Collen J."/>
            <person name="Corre E."/>
            <person name="Da Silva C."/>
            <person name="Delage L."/>
            <person name="Delaroque N."/>
            <person name="Dittami S.M."/>
            <person name="Doulbeau S."/>
            <person name="Elias M."/>
            <person name="Farnham G."/>
            <person name="Gachon C.M."/>
            <person name="Gschloessl B."/>
            <person name="Heesch S."/>
            <person name="Jabbari K."/>
            <person name="Jubin C."/>
            <person name="Kawai H."/>
            <person name="Kimura K."/>
            <person name="Kloareg B."/>
            <person name="Kupper F.C."/>
            <person name="Lang D."/>
            <person name="Le Bail A."/>
            <person name="Leblanc C."/>
            <person name="Lerouge P."/>
            <person name="Lohr M."/>
            <person name="Lopez P.J."/>
            <person name="Martens C."/>
            <person name="Maumus F."/>
            <person name="Michel G."/>
            <person name="Miranda-Saavedra D."/>
            <person name="Morales J."/>
            <person name="Moreau H."/>
            <person name="Motomura T."/>
            <person name="Nagasato C."/>
            <person name="Napoli C.A."/>
            <person name="Nelson D.R."/>
            <person name="Nyvall-Collen P."/>
            <person name="Peters A.F."/>
            <person name="Pommier C."/>
            <person name="Potin P."/>
            <person name="Poulain J."/>
            <person name="Quesneville H."/>
            <person name="Read B."/>
            <person name="Rensing S.A."/>
            <person name="Ritter A."/>
            <person name="Rousvoal S."/>
            <person name="Samanta M."/>
            <person name="Samson G."/>
            <person name="Schroeder D.C."/>
            <person name="Segurens B."/>
            <person name="Strittmatter M."/>
            <person name="Tonon T."/>
            <person name="Tregear J.W."/>
            <person name="Valentin K."/>
            <person name="von Dassow P."/>
            <person name="Yamagishi T."/>
            <person name="Van de Peer Y."/>
            <person name="Wincker P."/>
        </authorList>
    </citation>
    <scope>NUCLEOTIDE SEQUENCE [LARGE SCALE GENOMIC DNA]</scope>
    <source>
        <strain evidence="3">Ec32 / CCAP1310/4</strain>
    </source>
</reference>